<keyword evidence="4" id="KW-1185">Reference proteome</keyword>
<protein>
    <submittedName>
        <fullName evidence="3">GNAT family N-acetyltransferase</fullName>
    </submittedName>
</protein>
<dbReference type="EMBL" id="CP053015">
    <property type="protein sequence ID" value="QJQ31282.1"/>
    <property type="molecule type" value="Genomic_DNA"/>
</dbReference>
<dbReference type="GO" id="GO:0016740">
    <property type="term" value="F:transferase activity"/>
    <property type="evidence" value="ECO:0007669"/>
    <property type="project" value="UniProtKB-KW"/>
</dbReference>
<feature type="region of interest" description="Disordered" evidence="1">
    <location>
        <begin position="408"/>
        <end position="436"/>
    </location>
</feature>
<organism evidence="3 4">
    <name type="scientific">Sphingomonas lacunae</name>
    <dbReference type="NCBI Taxonomy" id="2698828"/>
    <lineage>
        <taxon>Bacteria</taxon>
        <taxon>Pseudomonadati</taxon>
        <taxon>Pseudomonadota</taxon>
        <taxon>Alphaproteobacteria</taxon>
        <taxon>Sphingomonadales</taxon>
        <taxon>Sphingomonadaceae</taxon>
        <taxon>Sphingomonas</taxon>
    </lineage>
</organism>
<proteinExistence type="predicted"/>
<feature type="region of interest" description="Disordered" evidence="1">
    <location>
        <begin position="1"/>
        <end position="38"/>
    </location>
</feature>
<dbReference type="InterPro" id="IPR016181">
    <property type="entry name" value="Acyl_CoA_acyltransferase"/>
</dbReference>
<feature type="domain" description="BioF2-like acetyltransferase" evidence="2">
    <location>
        <begin position="216"/>
        <end position="359"/>
    </location>
</feature>
<dbReference type="Proteomes" id="UP000503018">
    <property type="component" value="Chromosome"/>
</dbReference>
<gene>
    <name evidence="3" type="ORF">GV829_01520</name>
</gene>
<dbReference type="Pfam" id="PF13480">
    <property type="entry name" value="Acetyltransf_6"/>
    <property type="match status" value="1"/>
</dbReference>
<dbReference type="AlphaFoldDB" id="A0A6M4ASH0"/>
<accession>A0A6M4ASH0</accession>
<sequence length="436" mass="47211">MKHEAISMTGGIAADGQGARHGLSAKLSSRTKEGSPDHAQAVEWLSHTSLSAAQWSEWQALAGRAAEANVFAEPWMVRAGLTHCNEGADATVAFVRDAGGTLIGVAPMQMGKAFGRVPVRVALGWTHPNSFLSSMLVAQDQATAFWSRLLSSLANGPCAAPLLCCDGLPEDGPLYQGLAEACHRMDLPLSVEASIKRAMLATRMDPEAYWDESVRAKKRKELRRQWARLNELGQVTTDQLTAADGQPVEHWIDEFLTLEAGGWKGANESALLSHADTAAFFRATMAAAHAAGQLEMTALRLDGRAIAVLITLLSGQAGFSFKTAFDEDYARFSPGVLLQRESLSILNQRQLDWIDSCAAQDHPMIDSLWRERRSIVSVALPLPGHGNRLTFTLAQGAKRLWHIAKRFNPPALKKPTPRSDPQPGPAPAGSVKDEDK</sequence>
<evidence type="ECO:0000313" key="3">
    <source>
        <dbReference type="EMBL" id="QJQ31282.1"/>
    </source>
</evidence>
<evidence type="ECO:0000259" key="2">
    <source>
        <dbReference type="Pfam" id="PF13480"/>
    </source>
</evidence>
<evidence type="ECO:0000313" key="4">
    <source>
        <dbReference type="Proteomes" id="UP000503018"/>
    </source>
</evidence>
<keyword evidence="3" id="KW-0808">Transferase</keyword>
<dbReference type="KEGG" id="slan:GV829_01520"/>
<dbReference type="InterPro" id="IPR038740">
    <property type="entry name" value="BioF2-like_GNAT_dom"/>
</dbReference>
<name>A0A6M4ASH0_9SPHN</name>
<evidence type="ECO:0000256" key="1">
    <source>
        <dbReference type="SAM" id="MobiDB-lite"/>
    </source>
</evidence>
<dbReference type="SUPFAM" id="SSF55729">
    <property type="entry name" value="Acyl-CoA N-acyltransferases (Nat)"/>
    <property type="match status" value="1"/>
</dbReference>
<reference evidence="3 4" key="1">
    <citation type="submission" date="2020-01" db="EMBL/GenBank/DDBJ databases">
        <title>Sphingomonas sp. strain CSW-10.</title>
        <authorList>
            <person name="Chen W.-M."/>
        </authorList>
    </citation>
    <scope>NUCLEOTIDE SEQUENCE [LARGE SCALE GENOMIC DNA]</scope>
    <source>
        <strain evidence="3 4">CSW-10</strain>
    </source>
</reference>
<dbReference type="RefSeq" id="WP_169943499.1">
    <property type="nucleotide sequence ID" value="NZ_CP053015.1"/>
</dbReference>